<evidence type="ECO:0000313" key="1">
    <source>
        <dbReference type="EMBL" id="SFV62080.1"/>
    </source>
</evidence>
<dbReference type="AlphaFoldDB" id="A0A1W1C886"/>
<accession>A0A1W1C886</accession>
<dbReference type="EMBL" id="FPHN01000137">
    <property type="protein sequence ID" value="SFV62080.1"/>
    <property type="molecule type" value="Genomic_DNA"/>
</dbReference>
<protein>
    <submittedName>
        <fullName evidence="1">Uncharacterized protein</fullName>
    </submittedName>
</protein>
<name>A0A1W1C886_9ZZZZ</name>
<reference evidence="1" key="1">
    <citation type="submission" date="2016-10" db="EMBL/GenBank/DDBJ databases">
        <authorList>
            <person name="de Groot N.N."/>
        </authorList>
    </citation>
    <scope>NUCLEOTIDE SEQUENCE</scope>
</reference>
<sequence length="52" mass="6272">MKRYIQLRDYAKNHSVKYRTTWNRFRAGKISNSFKDANNNTLIEVINKKILI</sequence>
<proteinExistence type="predicted"/>
<gene>
    <name evidence="1" type="ORF">MNB_SV-14-308</name>
</gene>
<organism evidence="1">
    <name type="scientific">hydrothermal vent metagenome</name>
    <dbReference type="NCBI Taxonomy" id="652676"/>
    <lineage>
        <taxon>unclassified sequences</taxon>
        <taxon>metagenomes</taxon>
        <taxon>ecological metagenomes</taxon>
    </lineage>
</organism>